<feature type="region of interest" description="Disordered" evidence="2">
    <location>
        <begin position="118"/>
        <end position="188"/>
    </location>
</feature>
<feature type="compositionally biased region" description="Basic and acidic residues" evidence="2">
    <location>
        <begin position="146"/>
        <end position="161"/>
    </location>
</feature>
<evidence type="ECO:0000259" key="3">
    <source>
        <dbReference type="PROSITE" id="PS50157"/>
    </source>
</evidence>
<sequence>LLLGVFSVEEHHYALSICPRHRADFGIRWRTGKTMCTVPKELAVHKTTTAKGSHRVESLKSAFIFKTTNTCIPVGSPICKQCNEYISKQAMPNQTLVFASGGVEPVPGVSHLQELPEPHLLVEGETGRRSSAETTSSELSSDDLATELKRLEISSRGRDDETFLSPDTGSLVSSTSDEAPTTMQEPRKKLNEYLVSKNIPPITQPWMEWDKAGESTKKRYTKRTVEIFSSVLQDLTPNYAGSLWQAVVSSPAMNKALKLDELSQTSKNYLQALAEAYGKAQGWETRRQILSIMSGVASFNDISRFIPGLTRYRYSLANLHRLQYGSGAPTTHHPSPRIKVDLKQLDHFLSYITSPHLVQDLPFGQKTLKLSSGHLVEIPNVIRTMIPQRIARQYAQYCHQTGFKPFSERTMLRVLEECKASVRKSLQGLDYVAADGARAFEDLENLVRRLGELGLGKEWELQYVELLKGSKLYLKSDFKSTSEIASHCSVFALSDSTSPDLQQQCSHKHEECCEQCEILHSTLQNISSAVERASFATQDDKEEALFLVNASVLAIQSWKCHLLRSAHQDQARLDAIDALDQETVFIVNDWAMKFLPHRYRESQTDWFGKRGLSWHISVAYRRKEEELQWQAFIHAVQSCSQGSSAVASIMHHVLETLKHEHPEINKAYFRQDNAGCYHSTRTILACREMAASTGVKVVRVDFSDPQGGKGAADRLAASCKRHIRAFIDEGNDVCTADELKDALLSHGGLKGVRVVSLDTIIETPDSGQTITGITKLNNFEFSSTESVTCWRAYCVGRGKIINPGSSSILQKSFSEGDFTSFRCKSEKQVGQTASTSATVAEPSGVISEDSDLSTGVYSCPQDGCVRVFQRVSALEKHLSVEKCSRSSEKYSLMDLAKMGYKTHLEEGVGILPSLKAPVAHQEGHFVPNEGWALRAAKKAYRFSEKQKSYLLAKFSIGQTTGRKLDAEVVAREMRRARGADGVRLFQSSEFLTSLQIASFFSRQSATLRQKDPADEADIRASQEEANFSAAKEVVETVQLNHPLVYDQYNLCEMALSGNLKVLKLPMLQRLCEDLGLDAPVPPVRKKAPYLALLEEIAKKCTCRK</sequence>
<evidence type="ECO:0000256" key="1">
    <source>
        <dbReference type="PROSITE-ProRule" id="PRU00042"/>
    </source>
</evidence>
<dbReference type="InterPro" id="IPR013087">
    <property type="entry name" value="Znf_C2H2_type"/>
</dbReference>
<evidence type="ECO:0000313" key="5">
    <source>
        <dbReference type="Proteomes" id="UP001159405"/>
    </source>
</evidence>
<dbReference type="PROSITE" id="PS50157">
    <property type="entry name" value="ZINC_FINGER_C2H2_2"/>
    <property type="match status" value="1"/>
</dbReference>
<feature type="compositionally biased region" description="Polar residues" evidence="2">
    <location>
        <begin position="165"/>
        <end position="184"/>
    </location>
</feature>
<dbReference type="PANTHER" id="PTHR33845">
    <property type="entry name" value="C2H2-TYPE DOMAIN-CONTAINING PROTEIN"/>
    <property type="match status" value="1"/>
</dbReference>
<feature type="non-terminal residue" evidence="4">
    <location>
        <position position="1"/>
    </location>
</feature>
<feature type="domain" description="C2H2-type" evidence="3">
    <location>
        <begin position="857"/>
        <end position="890"/>
    </location>
</feature>
<organism evidence="4 5">
    <name type="scientific">Porites lobata</name>
    <dbReference type="NCBI Taxonomy" id="104759"/>
    <lineage>
        <taxon>Eukaryota</taxon>
        <taxon>Metazoa</taxon>
        <taxon>Cnidaria</taxon>
        <taxon>Anthozoa</taxon>
        <taxon>Hexacorallia</taxon>
        <taxon>Scleractinia</taxon>
        <taxon>Fungiina</taxon>
        <taxon>Poritidae</taxon>
        <taxon>Porites</taxon>
    </lineage>
</organism>
<keyword evidence="1" id="KW-0479">Metal-binding</keyword>
<keyword evidence="1" id="KW-0863">Zinc-finger</keyword>
<name>A0ABN8NL61_9CNID</name>
<keyword evidence="5" id="KW-1185">Reference proteome</keyword>
<gene>
    <name evidence="4" type="ORF">PLOB_00022208</name>
</gene>
<dbReference type="Proteomes" id="UP001159405">
    <property type="component" value="Unassembled WGS sequence"/>
</dbReference>
<evidence type="ECO:0000256" key="2">
    <source>
        <dbReference type="SAM" id="MobiDB-lite"/>
    </source>
</evidence>
<keyword evidence="1" id="KW-0862">Zinc</keyword>
<feature type="compositionally biased region" description="Basic and acidic residues" evidence="2">
    <location>
        <begin position="118"/>
        <end position="131"/>
    </location>
</feature>
<proteinExistence type="predicted"/>
<reference evidence="4 5" key="1">
    <citation type="submission" date="2022-05" db="EMBL/GenBank/DDBJ databases">
        <authorList>
            <consortium name="Genoscope - CEA"/>
            <person name="William W."/>
        </authorList>
    </citation>
    <scope>NUCLEOTIDE SEQUENCE [LARGE SCALE GENOMIC DNA]</scope>
</reference>
<dbReference type="PANTHER" id="PTHR33845:SF1">
    <property type="entry name" value="C2H2-TYPE DOMAIN-CONTAINING PROTEIN"/>
    <property type="match status" value="1"/>
</dbReference>
<comment type="caution">
    <text evidence="4">The sequence shown here is derived from an EMBL/GenBank/DDBJ whole genome shotgun (WGS) entry which is preliminary data.</text>
</comment>
<dbReference type="EMBL" id="CALNXK010000026">
    <property type="protein sequence ID" value="CAH3113588.1"/>
    <property type="molecule type" value="Genomic_DNA"/>
</dbReference>
<accession>A0ABN8NL61</accession>
<protein>
    <recommendedName>
        <fullName evidence="3">C2H2-type domain-containing protein</fullName>
    </recommendedName>
</protein>
<evidence type="ECO:0000313" key="4">
    <source>
        <dbReference type="EMBL" id="CAH3113588.1"/>
    </source>
</evidence>